<accession>A0AAJ7WHD1</accession>
<evidence type="ECO:0000256" key="6">
    <source>
        <dbReference type="ARBA" id="ARBA00023242"/>
    </source>
</evidence>
<feature type="region of interest" description="Disordered" evidence="7">
    <location>
        <begin position="468"/>
        <end position="591"/>
    </location>
</feature>
<feature type="domain" description="RRM" evidence="8">
    <location>
        <begin position="71"/>
        <end position="146"/>
    </location>
</feature>
<feature type="compositionally biased region" description="Basic and acidic residues" evidence="7">
    <location>
        <begin position="176"/>
        <end position="203"/>
    </location>
</feature>
<dbReference type="InterPro" id="IPR012677">
    <property type="entry name" value="Nucleotide-bd_a/b_plait_sf"/>
</dbReference>
<gene>
    <name evidence="10" type="primary">LOC114828177</name>
</gene>
<dbReference type="CDD" id="cd12643">
    <property type="entry name" value="RRM_CFIm68"/>
    <property type="match status" value="1"/>
</dbReference>
<evidence type="ECO:0000256" key="3">
    <source>
        <dbReference type="ARBA" id="ARBA00016259"/>
    </source>
</evidence>
<dbReference type="GeneID" id="114828177"/>
<feature type="region of interest" description="Disordered" evidence="7">
    <location>
        <begin position="158"/>
        <end position="391"/>
    </location>
</feature>
<name>A0AAJ7WHD1_9ACAR</name>
<dbReference type="InterPro" id="IPR035979">
    <property type="entry name" value="RBD_domain_sf"/>
</dbReference>
<dbReference type="SUPFAM" id="SSF54928">
    <property type="entry name" value="RNA-binding domain, RBD"/>
    <property type="match status" value="1"/>
</dbReference>
<feature type="compositionally biased region" description="Basic and acidic residues" evidence="7">
    <location>
        <begin position="230"/>
        <end position="241"/>
    </location>
</feature>
<dbReference type="GO" id="GO:0005634">
    <property type="term" value="C:nucleus"/>
    <property type="evidence" value="ECO:0007669"/>
    <property type="project" value="UniProtKB-SubCell"/>
</dbReference>
<evidence type="ECO:0000256" key="7">
    <source>
        <dbReference type="SAM" id="MobiDB-lite"/>
    </source>
</evidence>
<protein>
    <recommendedName>
        <fullName evidence="3">Cleavage and polyadenylation specificity factor subunit 6</fullName>
    </recommendedName>
</protein>
<dbReference type="Pfam" id="PF00076">
    <property type="entry name" value="RRM_1"/>
    <property type="match status" value="1"/>
</dbReference>
<feature type="compositionally biased region" description="Basic and acidic residues" evidence="7">
    <location>
        <begin position="247"/>
        <end position="272"/>
    </location>
</feature>
<feature type="compositionally biased region" description="Basic and acidic residues" evidence="7">
    <location>
        <begin position="485"/>
        <end position="591"/>
    </location>
</feature>
<evidence type="ECO:0000256" key="1">
    <source>
        <dbReference type="ARBA" id="ARBA00004123"/>
    </source>
</evidence>
<keyword evidence="6" id="KW-0539">Nucleus</keyword>
<reference evidence="10" key="1">
    <citation type="submission" date="2025-08" db="UniProtKB">
        <authorList>
            <consortium name="RefSeq"/>
        </authorList>
    </citation>
    <scope>IDENTIFICATION</scope>
</reference>
<dbReference type="InterPro" id="IPR034769">
    <property type="entry name" value="CPSF6_RRM"/>
</dbReference>
<keyword evidence="4" id="KW-0507">mRNA processing</keyword>
<feature type="compositionally biased region" description="Pro residues" evidence="7">
    <location>
        <begin position="280"/>
        <end position="366"/>
    </location>
</feature>
<evidence type="ECO:0000256" key="5">
    <source>
        <dbReference type="ARBA" id="ARBA00022884"/>
    </source>
</evidence>
<dbReference type="Proteomes" id="UP000694867">
    <property type="component" value="Unplaced"/>
</dbReference>
<dbReference type="Gene3D" id="3.30.70.330">
    <property type="match status" value="1"/>
</dbReference>
<feature type="compositionally biased region" description="Low complexity" evidence="7">
    <location>
        <begin position="367"/>
        <end position="376"/>
    </location>
</feature>
<evidence type="ECO:0000313" key="10">
    <source>
        <dbReference type="RefSeq" id="XP_028967020.1"/>
    </source>
</evidence>
<dbReference type="CTD" id="11052"/>
<comment type="similarity">
    <text evidence="2">Belongs to the RRM CPSF6/7 family.</text>
</comment>
<dbReference type="GO" id="GO:0003723">
    <property type="term" value="F:RNA binding"/>
    <property type="evidence" value="ECO:0007669"/>
    <property type="project" value="UniProtKB-KW"/>
</dbReference>
<dbReference type="PANTHER" id="PTHR23204">
    <property type="entry name" value="CLEAVAGE AND POLYADENYLATION SPECIFIC FACTOR"/>
    <property type="match status" value="1"/>
</dbReference>
<sequence>MADADIDLYADADLDNEFSGAYDDGLENVDLYDDVIAPVGSGATKEPLLKEKKNGDANPPLQHRDSGRRVATYIGNLTWWTTDQDITDIIQRVGVQDMLDVKFFENRSNGQSKGFCLVTLGSDASFKMLMERLPKEDLYGQSPVVTPCTRASLNQFEAASRKPGEGPPRDSGAIDGDSRGIRDRVDRGGGFREDRGFGRDSGYRDGSAFRDGPGFRDGAGFRDGGGYRDGGFRDDRRDIYRDPGGFRGRDGRRGRGDRGGRGGGLPRHDPGVHWEGPGRAGPPPMSFPPPMNGPPPNVGGPPPPTFQGPPPGAPPMMHRMPPPPGPGAPPYGLPPPGMPPPMNQPPPGMPPGMPPVSNRPPPPLPGLPNAHLNPAFFPGPPPYGGEYQPSEIPPMSDVEFEDIMARHRTISSSAISRAVSETAAGNYPAAIESLVTAISMIKSSKVAKDERCKILVASLQDTLHGIESKSYGSSSRAEKRRSRSPIRDRERDRRDRRDTRRRERSRSRDRDYDREYRDSGSRGTSERERDRSRERERYHDDRYSSSSSHRERDYRDRDDDRGYRDERSGGGRDDREERSYREKERRHDDRR</sequence>
<dbReference type="RefSeq" id="XP_028967020.1">
    <property type="nucleotide sequence ID" value="XM_029111187.1"/>
</dbReference>
<evidence type="ECO:0000313" key="9">
    <source>
        <dbReference type="Proteomes" id="UP000694867"/>
    </source>
</evidence>
<keyword evidence="9" id="KW-1185">Reference proteome</keyword>
<dbReference type="AlphaFoldDB" id="A0AAJ7WHD1"/>
<evidence type="ECO:0000256" key="4">
    <source>
        <dbReference type="ARBA" id="ARBA00022664"/>
    </source>
</evidence>
<keyword evidence="5" id="KW-0694">RNA-binding</keyword>
<dbReference type="InterPro" id="IPR034772">
    <property type="entry name" value="CPSF6/7"/>
</dbReference>
<comment type="subcellular location">
    <subcellularLocation>
        <location evidence="1">Nucleus</location>
    </subcellularLocation>
</comment>
<evidence type="ECO:0000256" key="2">
    <source>
        <dbReference type="ARBA" id="ARBA00006265"/>
    </source>
</evidence>
<proteinExistence type="inferred from homology"/>
<feature type="compositionally biased region" description="Basic and acidic residues" evidence="7">
    <location>
        <begin position="159"/>
        <end position="168"/>
    </location>
</feature>
<dbReference type="InterPro" id="IPR057951">
    <property type="entry name" value="CPSF6/7_RSLD_N"/>
</dbReference>
<organism evidence="9 10">
    <name type="scientific">Galendromus occidentalis</name>
    <name type="common">western predatory mite</name>
    <dbReference type="NCBI Taxonomy" id="34638"/>
    <lineage>
        <taxon>Eukaryota</taxon>
        <taxon>Metazoa</taxon>
        <taxon>Ecdysozoa</taxon>
        <taxon>Arthropoda</taxon>
        <taxon>Chelicerata</taxon>
        <taxon>Arachnida</taxon>
        <taxon>Acari</taxon>
        <taxon>Parasitiformes</taxon>
        <taxon>Mesostigmata</taxon>
        <taxon>Gamasina</taxon>
        <taxon>Phytoseioidea</taxon>
        <taxon>Phytoseiidae</taxon>
        <taxon>Typhlodrominae</taxon>
        <taxon>Galendromus</taxon>
    </lineage>
</organism>
<dbReference type="KEGG" id="goe:114828177"/>
<evidence type="ECO:0000259" key="8">
    <source>
        <dbReference type="SMART" id="SM00360"/>
    </source>
</evidence>
<dbReference type="Pfam" id="PF25524">
    <property type="entry name" value="RSLD_CPSF6"/>
    <property type="match status" value="1"/>
</dbReference>
<dbReference type="InterPro" id="IPR000504">
    <property type="entry name" value="RRM_dom"/>
</dbReference>
<dbReference type="GO" id="GO:0006397">
    <property type="term" value="P:mRNA processing"/>
    <property type="evidence" value="ECO:0007669"/>
    <property type="project" value="UniProtKB-KW"/>
</dbReference>
<dbReference type="SMART" id="SM00360">
    <property type="entry name" value="RRM"/>
    <property type="match status" value="1"/>
</dbReference>
<feature type="compositionally biased region" description="Gly residues" evidence="7">
    <location>
        <begin position="215"/>
        <end position="229"/>
    </location>
</feature>